<keyword evidence="3 4" id="KW-0443">Lipid metabolism</keyword>
<dbReference type="Proteomes" id="UP000180088">
    <property type="component" value="Unassembled WGS sequence"/>
</dbReference>
<keyword evidence="9" id="KW-1185">Reference proteome</keyword>
<keyword evidence="2 4" id="KW-0442">Lipid degradation</keyword>
<gene>
    <name evidence="7" type="ORF">BI344_02120</name>
    <name evidence="6" type="ORF">BI347_02885</name>
</gene>
<dbReference type="Gene3D" id="3.40.1090.10">
    <property type="entry name" value="Cytosolic phospholipase A2 catalytic domain"/>
    <property type="match status" value="2"/>
</dbReference>
<dbReference type="Pfam" id="PF12536">
    <property type="entry name" value="DUF3734"/>
    <property type="match status" value="1"/>
</dbReference>
<feature type="active site" description="Nucleophile" evidence="4">
    <location>
        <position position="66"/>
    </location>
</feature>
<dbReference type="EMBL" id="MKCT01000001">
    <property type="protein sequence ID" value="OHX21352.1"/>
    <property type="molecule type" value="Genomic_DNA"/>
</dbReference>
<evidence type="ECO:0000256" key="1">
    <source>
        <dbReference type="ARBA" id="ARBA00022801"/>
    </source>
</evidence>
<dbReference type="SUPFAM" id="SSF52151">
    <property type="entry name" value="FabD/lysophospholipase-like"/>
    <property type="match status" value="1"/>
</dbReference>
<dbReference type="PANTHER" id="PTHR14226:SF57">
    <property type="entry name" value="BLR7027 PROTEIN"/>
    <property type="match status" value="1"/>
</dbReference>
<evidence type="ECO:0000256" key="3">
    <source>
        <dbReference type="ARBA" id="ARBA00023098"/>
    </source>
</evidence>
<dbReference type="OrthoDB" id="9770965at2"/>
<dbReference type="AlphaFoldDB" id="A0A1S1WZ34"/>
<evidence type="ECO:0000256" key="2">
    <source>
        <dbReference type="ARBA" id="ARBA00022963"/>
    </source>
</evidence>
<name>A0A1S1WZ34_9NEIS</name>
<feature type="short sequence motif" description="GXGXXG" evidence="4">
    <location>
        <begin position="37"/>
        <end position="42"/>
    </location>
</feature>
<feature type="short sequence motif" description="GXSXG" evidence="4">
    <location>
        <begin position="64"/>
        <end position="68"/>
    </location>
</feature>
<reference evidence="8 9" key="1">
    <citation type="submission" date="2016-09" db="EMBL/GenBank/DDBJ databases">
        <title>Chromobacterium muskegensis sp. nov., an insecticidal bacterium isolated from Sphagnum bogs.</title>
        <authorList>
            <person name="Sparks M.E."/>
            <person name="Blackburn M.B."/>
            <person name="Gundersen-Rindal D.E."/>
            <person name="Mitchell A."/>
            <person name="Farrar R."/>
            <person name="Kuhar D."/>
        </authorList>
    </citation>
    <scope>NUCLEOTIDE SEQUENCE [LARGE SCALE GENOMIC DNA]</scope>
    <source>
        <strain evidence="7 9">14B-1</strain>
        <strain evidence="6 8">37-2</strain>
    </source>
</reference>
<proteinExistence type="predicted"/>
<dbReference type="CDD" id="cd07209">
    <property type="entry name" value="Pat_hypo_Ecoli_Z1214_like"/>
    <property type="match status" value="1"/>
</dbReference>
<dbReference type="GO" id="GO:0016787">
    <property type="term" value="F:hydrolase activity"/>
    <property type="evidence" value="ECO:0007669"/>
    <property type="project" value="UniProtKB-UniRule"/>
</dbReference>
<protein>
    <recommendedName>
        <fullName evidence="5">PNPLA domain-containing protein</fullName>
    </recommendedName>
</protein>
<dbReference type="InterPro" id="IPR002641">
    <property type="entry name" value="PNPLA_dom"/>
</dbReference>
<dbReference type="InterPro" id="IPR021095">
    <property type="entry name" value="DUF3734"/>
</dbReference>
<evidence type="ECO:0000256" key="4">
    <source>
        <dbReference type="PROSITE-ProRule" id="PRU01161"/>
    </source>
</evidence>
<dbReference type="RefSeq" id="WP_071111309.1">
    <property type="nucleotide sequence ID" value="NZ_MKCS01000001.1"/>
</dbReference>
<accession>A0A1S1WZ34</accession>
<dbReference type="Pfam" id="PF01734">
    <property type="entry name" value="Patatin"/>
    <property type="match status" value="1"/>
</dbReference>
<evidence type="ECO:0000259" key="5">
    <source>
        <dbReference type="PROSITE" id="PS51635"/>
    </source>
</evidence>
<dbReference type="PROSITE" id="PS51635">
    <property type="entry name" value="PNPLA"/>
    <property type="match status" value="1"/>
</dbReference>
<evidence type="ECO:0000313" key="8">
    <source>
        <dbReference type="Proteomes" id="UP000180088"/>
    </source>
</evidence>
<sequence>MAQSKLNPACHSDAGVYHSPALPAGHHYQVVALVLQGGGALGAYQAGVYQGLAEARLHPNWVAGISIGALNAAIIAGNPPEQRAEKLEQFWHTISRQPLLPPSPHNLLNLGHALPSAMQTLFNGWEAWRALTEGQNGFFVPRQLLGADSLLQPGNASFYDTSPLKSTLESLVDFDRLNDSGEMRVSVGAVHVKSGNFVYFDNTQTRLRAEHFMASGALPPGFPAVEIDGEHYWDGGMVSNTPLQQVLAGKPRKNSLVFQVDLWNASGEPPTDLSKVTQRQKEIQYSSRTRMITDYMAQTQRFRRLLREVMELVPEDRAHSPAYQRAAEQACDRVFNVIHLIYQDSPCEGHYKDFQFSASTMREHWQSGLLDIRHSLSHPEWLHMPPANQPFTTHDVHRLSGR</sequence>
<keyword evidence="1 4" id="KW-0378">Hydrolase</keyword>
<dbReference type="PANTHER" id="PTHR14226">
    <property type="entry name" value="NEUROPATHY TARGET ESTERASE/SWISS CHEESE D.MELANOGASTER"/>
    <property type="match status" value="1"/>
</dbReference>
<feature type="short sequence motif" description="DGA/G" evidence="4">
    <location>
        <begin position="234"/>
        <end position="236"/>
    </location>
</feature>
<feature type="domain" description="PNPLA" evidence="5">
    <location>
        <begin position="33"/>
        <end position="247"/>
    </location>
</feature>
<evidence type="ECO:0000313" key="6">
    <source>
        <dbReference type="EMBL" id="OHX12563.1"/>
    </source>
</evidence>
<dbReference type="Proteomes" id="UP000180280">
    <property type="component" value="Unassembled WGS sequence"/>
</dbReference>
<feature type="active site" description="Proton acceptor" evidence="4">
    <location>
        <position position="234"/>
    </location>
</feature>
<dbReference type="STRING" id="1903179.BI347_02885"/>
<dbReference type="GO" id="GO:0016042">
    <property type="term" value="P:lipid catabolic process"/>
    <property type="evidence" value="ECO:0007669"/>
    <property type="project" value="UniProtKB-UniRule"/>
</dbReference>
<evidence type="ECO:0000313" key="9">
    <source>
        <dbReference type="Proteomes" id="UP000180280"/>
    </source>
</evidence>
<comment type="caution">
    <text evidence="6">The sequence shown here is derived from an EMBL/GenBank/DDBJ whole genome shotgun (WGS) entry which is preliminary data.</text>
</comment>
<dbReference type="InterPro" id="IPR050301">
    <property type="entry name" value="NTE"/>
</dbReference>
<dbReference type="InterPro" id="IPR016035">
    <property type="entry name" value="Acyl_Trfase/lysoPLipase"/>
</dbReference>
<dbReference type="EMBL" id="MKCS01000001">
    <property type="protein sequence ID" value="OHX12563.1"/>
    <property type="molecule type" value="Genomic_DNA"/>
</dbReference>
<evidence type="ECO:0000313" key="7">
    <source>
        <dbReference type="EMBL" id="OHX21352.1"/>
    </source>
</evidence>
<organism evidence="6 8">
    <name type="scientific">Chromobacterium sphagni</name>
    <dbReference type="NCBI Taxonomy" id="1903179"/>
    <lineage>
        <taxon>Bacteria</taxon>
        <taxon>Pseudomonadati</taxon>
        <taxon>Pseudomonadota</taxon>
        <taxon>Betaproteobacteria</taxon>
        <taxon>Neisseriales</taxon>
        <taxon>Chromobacteriaceae</taxon>
        <taxon>Chromobacterium</taxon>
    </lineage>
</organism>